<comment type="caution">
    <text evidence="3">The sequence shown here is derived from an EMBL/GenBank/DDBJ whole genome shotgun (WGS) entry which is preliminary data.</text>
</comment>
<feature type="signal peptide" evidence="2">
    <location>
        <begin position="1"/>
        <end position="20"/>
    </location>
</feature>
<dbReference type="PROSITE" id="PS51257">
    <property type="entry name" value="PROKAR_LIPOPROTEIN"/>
    <property type="match status" value="1"/>
</dbReference>
<sequence length="105" mass="12235">MKKIFLVFLLISLFSCNKAAKERAEQRIHDSVAVVYKAYIDSVKIVKRREDSIEEHYRKKPRRPGSMYCENGTMFYVAKASSSKSKTKSKIRSKTNTKLKAKREQ</sequence>
<feature type="chain" id="PRO_5017656400" description="Lipoprotein" evidence="2">
    <location>
        <begin position="21"/>
        <end position="105"/>
    </location>
</feature>
<evidence type="ECO:0000313" key="3">
    <source>
        <dbReference type="EMBL" id="REC64416.1"/>
    </source>
</evidence>
<proteinExistence type="predicted"/>
<gene>
    <name evidence="3" type="ORF">DRF65_02250</name>
</gene>
<evidence type="ECO:0008006" key="5">
    <source>
        <dbReference type="Google" id="ProtNLM"/>
    </source>
</evidence>
<name>A0A3D9CFF3_9FLAO</name>
<feature type="region of interest" description="Disordered" evidence="1">
    <location>
        <begin position="81"/>
        <end position="105"/>
    </location>
</feature>
<reference evidence="4" key="1">
    <citation type="submission" date="2018-06" db="EMBL/GenBank/DDBJ databases">
        <authorList>
            <person name="Lum Nde A."/>
            <person name="Hugo C."/>
        </authorList>
    </citation>
    <scope>NUCLEOTIDE SEQUENCE [LARGE SCALE GENOMIC DNA]</scope>
    <source>
        <strain evidence="4">1_F178</strain>
    </source>
</reference>
<organism evidence="3 4">
    <name type="scientific">Chryseobacterium pennae</name>
    <dbReference type="NCBI Taxonomy" id="2258962"/>
    <lineage>
        <taxon>Bacteria</taxon>
        <taxon>Pseudomonadati</taxon>
        <taxon>Bacteroidota</taxon>
        <taxon>Flavobacteriia</taxon>
        <taxon>Flavobacteriales</taxon>
        <taxon>Weeksellaceae</taxon>
        <taxon>Chryseobacterium group</taxon>
        <taxon>Chryseobacterium</taxon>
    </lineage>
</organism>
<keyword evidence="4" id="KW-1185">Reference proteome</keyword>
<dbReference type="EMBL" id="QNVT01000001">
    <property type="protein sequence ID" value="REC64416.1"/>
    <property type="molecule type" value="Genomic_DNA"/>
</dbReference>
<keyword evidence="2" id="KW-0732">Signal</keyword>
<dbReference type="Proteomes" id="UP000256686">
    <property type="component" value="Unassembled WGS sequence"/>
</dbReference>
<protein>
    <recommendedName>
        <fullName evidence="5">Lipoprotein</fullName>
    </recommendedName>
</protein>
<evidence type="ECO:0000256" key="2">
    <source>
        <dbReference type="SAM" id="SignalP"/>
    </source>
</evidence>
<accession>A0A3D9CFF3</accession>
<feature type="compositionally biased region" description="Basic residues" evidence="1">
    <location>
        <begin position="85"/>
        <end position="105"/>
    </location>
</feature>
<dbReference type="AlphaFoldDB" id="A0A3D9CFF3"/>
<evidence type="ECO:0000256" key="1">
    <source>
        <dbReference type="SAM" id="MobiDB-lite"/>
    </source>
</evidence>
<evidence type="ECO:0000313" key="4">
    <source>
        <dbReference type="Proteomes" id="UP000256686"/>
    </source>
</evidence>
<dbReference type="RefSeq" id="WP_115968517.1">
    <property type="nucleotide sequence ID" value="NZ_QNVT01000001.1"/>
</dbReference>